<dbReference type="VEuPathDB" id="TriTrypDB:LdBPK_241360.1"/>
<feature type="transmembrane region" description="Helical" evidence="2">
    <location>
        <begin position="235"/>
        <end position="259"/>
    </location>
</feature>
<dbReference type="GO" id="GO:0005802">
    <property type="term" value="C:trans-Golgi network"/>
    <property type="evidence" value="ECO:0007669"/>
    <property type="project" value="TreeGrafter"/>
</dbReference>
<proteinExistence type="inferred from homology"/>
<dbReference type="InterPro" id="IPR007194">
    <property type="entry name" value="TRAPP_component"/>
</dbReference>
<evidence type="ECO:0000313" key="3">
    <source>
        <dbReference type="EMBL" id="TPP52262.1"/>
    </source>
</evidence>
<dbReference type="AlphaFoldDB" id="A0A504XTB3"/>
<dbReference type="GO" id="GO:0005801">
    <property type="term" value="C:cis-Golgi network"/>
    <property type="evidence" value="ECO:0007669"/>
    <property type="project" value="TreeGrafter"/>
</dbReference>
<dbReference type="VEuPathDB" id="TriTrypDB:LdBPK_241370.1"/>
<dbReference type="GO" id="GO:0006888">
    <property type="term" value="P:endoplasmic reticulum to Golgi vesicle-mediated transport"/>
    <property type="evidence" value="ECO:0007669"/>
    <property type="project" value="TreeGrafter"/>
</dbReference>
<dbReference type="EMBL" id="RHLC01000020">
    <property type="protein sequence ID" value="TPP52262.1"/>
    <property type="molecule type" value="Genomic_DNA"/>
</dbReference>
<dbReference type="VEuPathDB" id="TriTrypDB:LDHU3_24.1650"/>
<dbReference type="PANTHER" id="PTHR12817:SF0">
    <property type="entry name" value="GEO08327P1"/>
    <property type="match status" value="1"/>
</dbReference>
<accession>A0A504XTB3</accession>
<protein>
    <submittedName>
        <fullName evidence="3">Transport protein particle (TRAPP) component family protein</fullName>
    </submittedName>
</protein>
<evidence type="ECO:0000256" key="1">
    <source>
        <dbReference type="ARBA" id="ARBA00006218"/>
    </source>
</evidence>
<keyword evidence="2" id="KW-0472">Membrane</keyword>
<dbReference type="SUPFAM" id="SSF111126">
    <property type="entry name" value="Ligand-binding domain in the NO signalling and Golgi transport"/>
    <property type="match status" value="1"/>
</dbReference>
<dbReference type="Proteomes" id="UP000318447">
    <property type="component" value="Unassembled WGS sequence"/>
</dbReference>
<dbReference type="VEuPathDB" id="TriTrypDB:LdCL_240018800"/>
<dbReference type="VEuPathDB" id="TriTrypDB:LDHU3_24.1640"/>
<name>A0A504XTB3_LEIDO</name>
<comment type="caution">
    <text evidence="3">The sequence shown here is derived from an EMBL/GenBank/DDBJ whole genome shotgun (WGS) entry which is preliminary data.</text>
</comment>
<dbReference type="InterPro" id="IPR037992">
    <property type="entry name" value="TRAPPC6/Trs33"/>
</dbReference>
<sequence>MASKTRSVHVSEAASSALTLEAITHICSRRLRDSTNSDDRIAAEYEKDHLLERQGIIIGLRLMERLLYREPVFGGTSTDIVRYVGYTMWKAIFGKKVDSIKAIDSIYHLSDNDFRWLQGFPQLKGQDRVQTLASSEGEGSKDGYTEEPVGPVSHRDVLLYTVGIIKVQLTMFRGATMSRVAAANPATWMQRRAASLRSEKPCASLADKIVRGPPKSVYYTHPSYVMSRDKMLHTIWVDIGIFHTCAYVLFPFFFVAYFFKA</sequence>
<dbReference type="InterPro" id="IPR024096">
    <property type="entry name" value="NO_sig/Golgi_transp_ligand-bd"/>
</dbReference>
<evidence type="ECO:0000256" key="2">
    <source>
        <dbReference type="SAM" id="Phobius"/>
    </source>
</evidence>
<dbReference type="VEuPathDB" id="TriTrypDB:LdCL_240018700"/>
<dbReference type="Gene3D" id="3.30.1380.20">
    <property type="entry name" value="Trafficking protein particle complex subunit 3"/>
    <property type="match status" value="1"/>
</dbReference>
<keyword evidence="2" id="KW-1133">Transmembrane helix</keyword>
<reference evidence="4" key="1">
    <citation type="submission" date="2019-02" db="EMBL/GenBank/DDBJ databases">
        <title>FDA dAtabase for Regulatory Grade micrObial Sequences (FDA-ARGOS): Supporting development and validation of Infectious Disease Dx tests.</title>
        <authorList>
            <person name="Duncan R."/>
            <person name="Fisher C."/>
            <person name="Tallon L."/>
            <person name="Sadzewicz L."/>
            <person name="Sengamalay N."/>
            <person name="Ott S."/>
            <person name="Godinez A."/>
            <person name="Nagaraj S."/>
            <person name="Vavikolanu K."/>
            <person name="Nadendla S."/>
            <person name="Aluvathingal J."/>
            <person name="Sichtig H."/>
        </authorList>
    </citation>
    <scope>NUCLEOTIDE SEQUENCE [LARGE SCALE GENOMIC DNA]</scope>
    <source>
        <strain evidence="4">FDAARGOS_361</strain>
    </source>
</reference>
<keyword evidence="2" id="KW-0812">Transmembrane</keyword>
<dbReference type="Pfam" id="PF04051">
    <property type="entry name" value="TRAPP"/>
    <property type="match status" value="1"/>
</dbReference>
<organism evidence="3 4">
    <name type="scientific">Leishmania donovani</name>
    <dbReference type="NCBI Taxonomy" id="5661"/>
    <lineage>
        <taxon>Eukaryota</taxon>
        <taxon>Discoba</taxon>
        <taxon>Euglenozoa</taxon>
        <taxon>Kinetoplastea</taxon>
        <taxon>Metakinetoplastina</taxon>
        <taxon>Trypanosomatida</taxon>
        <taxon>Trypanosomatidae</taxon>
        <taxon>Leishmaniinae</taxon>
        <taxon>Leishmania</taxon>
    </lineage>
</organism>
<gene>
    <name evidence="3" type="ORF">CGC21_16285</name>
</gene>
<dbReference type="GO" id="GO:0030008">
    <property type="term" value="C:TRAPP complex"/>
    <property type="evidence" value="ECO:0007669"/>
    <property type="project" value="TreeGrafter"/>
</dbReference>
<comment type="similarity">
    <text evidence="1">Belongs to the TRAPP small subunits family. BET3 subfamily.</text>
</comment>
<dbReference type="PANTHER" id="PTHR12817">
    <property type="entry name" value="TRAFFICKING PROTEIN PARTICLE COMPLEX SUBUNIT 6B"/>
    <property type="match status" value="1"/>
</dbReference>
<evidence type="ECO:0000313" key="4">
    <source>
        <dbReference type="Proteomes" id="UP000318447"/>
    </source>
</evidence>